<dbReference type="InterPro" id="IPR005119">
    <property type="entry name" value="LysR_subst-bd"/>
</dbReference>
<dbReference type="EMBL" id="DYUK01000017">
    <property type="protein sequence ID" value="HJG78930.1"/>
    <property type="molecule type" value="Genomic_DNA"/>
</dbReference>
<dbReference type="Proteomes" id="UP000784435">
    <property type="component" value="Unassembled WGS sequence"/>
</dbReference>
<dbReference type="Gene3D" id="3.40.190.290">
    <property type="match status" value="1"/>
</dbReference>
<dbReference type="GO" id="GO:0003677">
    <property type="term" value="F:DNA binding"/>
    <property type="evidence" value="ECO:0007669"/>
    <property type="project" value="UniProtKB-KW"/>
</dbReference>
<dbReference type="Pfam" id="PF03466">
    <property type="entry name" value="LysR_substrate"/>
    <property type="match status" value="1"/>
</dbReference>
<dbReference type="Gene3D" id="1.10.10.10">
    <property type="entry name" value="Winged helix-like DNA-binding domain superfamily/Winged helix DNA-binding domain"/>
    <property type="match status" value="1"/>
</dbReference>
<dbReference type="PANTHER" id="PTHR30579:SF2">
    <property type="entry name" value="HTH-TYPE TRANSCRIPTIONAL REGULATOR ARGP"/>
    <property type="match status" value="1"/>
</dbReference>
<evidence type="ECO:0000313" key="6">
    <source>
        <dbReference type="EMBL" id="HJG78930.1"/>
    </source>
</evidence>
<dbReference type="PROSITE" id="PS50931">
    <property type="entry name" value="HTH_LYSR"/>
    <property type="match status" value="1"/>
</dbReference>
<dbReference type="GO" id="GO:0003700">
    <property type="term" value="F:DNA-binding transcription factor activity"/>
    <property type="evidence" value="ECO:0007669"/>
    <property type="project" value="InterPro"/>
</dbReference>
<dbReference type="InterPro" id="IPR000847">
    <property type="entry name" value="LysR_HTH_N"/>
</dbReference>
<evidence type="ECO:0000259" key="5">
    <source>
        <dbReference type="PROSITE" id="PS50931"/>
    </source>
</evidence>
<proteinExistence type="inferred from homology"/>
<evidence type="ECO:0000313" key="7">
    <source>
        <dbReference type="Proteomes" id="UP000784435"/>
    </source>
</evidence>
<evidence type="ECO:0000256" key="1">
    <source>
        <dbReference type="ARBA" id="ARBA00009437"/>
    </source>
</evidence>
<dbReference type="InterPro" id="IPR036388">
    <property type="entry name" value="WH-like_DNA-bd_sf"/>
</dbReference>
<name>A0A921MB13_9MICO</name>
<evidence type="ECO:0000256" key="2">
    <source>
        <dbReference type="ARBA" id="ARBA00023015"/>
    </source>
</evidence>
<accession>A0A921MB13</accession>
<dbReference type="NCBIfam" id="NF002964">
    <property type="entry name" value="PRK03635.1"/>
    <property type="match status" value="1"/>
</dbReference>
<reference evidence="6" key="2">
    <citation type="submission" date="2021-09" db="EMBL/GenBank/DDBJ databases">
        <authorList>
            <person name="Gilroy R."/>
        </authorList>
    </citation>
    <scope>NUCLEOTIDE SEQUENCE</scope>
    <source>
        <strain evidence="6">ChiGjej5B5-7349</strain>
    </source>
</reference>
<dbReference type="SUPFAM" id="SSF53850">
    <property type="entry name" value="Periplasmic binding protein-like II"/>
    <property type="match status" value="1"/>
</dbReference>
<evidence type="ECO:0000256" key="4">
    <source>
        <dbReference type="ARBA" id="ARBA00023163"/>
    </source>
</evidence>
<comment type="similarity">
    <text evidence="1">Belongs to the LysR transcriptional regulatory family.</text>
</comment>
<keyword evidence="2" id="KW-0805">Transcription regulation</keyword>
<keyword evidence="4" id="KW-0804">Transcription</keyword>
<comment type="caution">
    <text evidence="6">The sequence shown here is derived from an EMBL/GenBank/DDBJ whole genome shotgun (WGS) entry which is preliminary data.</text>
</comment>
<reference evidence="6" key="1">
    <citation type="journal article" date="2021" name="PeerJ">
        <title>Extensive microbial diversity within the chicken gut microbiome revealed by metagenomics and culture.</title>
        <authorList>
            <person name="Gilroy R."/>
            <person name="Ravi A."/>
            <person name="Getino M."/>
            <person name="Pursley I."/>
            <person name="Horton D.L."/>
            <person name="Alikhan N.F."/>
            <person name="Baker D."/>
            <person name="Gharbi K."/>
            <person name="Hall N."/>
            <person name="Watson M."/>
            <person name="Adriaenssens E.M."/>
            <person name="Foster-Nyarko E."/>
            <person name="Jarju S."/>
            <person name="Secka A."/>
            <person name="Antonio M."/>
            <person name="Oren A."/>
            <person name="Chaudhuri R.R."/>
            <person name="La Ragione R."/>
            <person name="Hildebrand F."/>
            <person name="Pallen M.J."/>
        </authorList>
    </citation>
    <scope>NUCLEOTIDE SEQUENCE</scope>
    <source>
        <strain evidence="6">ChiGjej5B5-7349</strain>
    </source>
</reference>
<keyword evidence="3 6" id="KW-0238">DNA-binding</keyword>
<dbReference type="PANTHER" id="PTHR30579">
    <property type="entry name" value="TRANSCRIPTIONAL REGULATOR"/>
    <property type="match status" value="1"/>
</dbReference>
<dbReference type="InterPro" id="IPR050176">
    <property type="entry name" value="LTTR"/>
</dbReference>
<dbReference type="SUPFAM" id="SSF46785">
    <property type="entry name" value="Winged helix' DNA-binding domain"/>
    <property type="match status" value="1"/>
</dbReference>
<dbReference type="AlphaFoldDB" id="A0A921MB13"/>
<feature type="domain" description="HTH lysR-type" evidence="5">
    <location>
        <begin position="9"/>
        <end position="65"/>
    </location>
</feature>
<dbReference type="Pfam" id="PF00126">
    <property type="entry name" value="HTH_1"/>
    <property type="match status" value="1"/>
</dbReference>
<dbReference type="InterPro" id="IPR036390">
    <property type="entry name" value="WH_DNA-bd_sf"/>
</dbReference>
<sequence>MSLDRRDVPSIPQLEALVAIIDEGGFDAAAHALRVSTSAISQRIRGLETTMGHVLIVRSTPPRATAAGEAVLATARQVTALVATLAPAAEAPARSLLPVAVGADALGTWLTDVIRESAQWDDVVMRIRVEDQDIGHQALARGDVLAALSSLPTAQTGCTATPLGRMRYVPVVSESLAARHLTDDGGLDLTTCPVLTFGAADELQHRVLRAWCEENGVEADPPAHMIGEQHGFLTGLRAGLGWGCVHELLLADLPDVGDLVRIPGLPRLDVDLHWHRWAMELPALDRLSTAVEEAAREHLIPF</sequence>
<gene>
    <name evidence="6" type="ORF">K8V08_00785</name>
</gene>
<evidence type="ECO:0000256" key="3">
    <source>
        <dbReference type="ARBA" id="ARBA00023125"/>
    </source>
</evidence>
<organism evidence="6 7">
    <name type="scientific">Brevibacterium senegalense</name>
    <dbReference type="NCBI Taxonomy" id="1033736"/>
    <lineage>
        <taxon>Bacteria</taxon>
        <taxon>Bacillati</taxon>
        <taxon>Actinomycetota</taxon>
        <taxon>Actinomycetes</taxon>
        <taxon>Micrococcales</taxon>
        <taxon>Brevibacteriaceae</taxon>
        <taxon>Brevibacterium</taxon>
    </lineage>
</organism>
<protein>
    <submittedName>
        <fullName evidence="6">ArgP/LysG family DNA-binding transcriptional regulator</fullName>
    </submittedName>
</protein>